<keyword evidence="2" id="KW-1185">Reference proteome</keyword>
<evidence type="ECO:0000313" key="2">
    <source>
        <dbReference type="Proteomes" id="UP000481030"/>
    </source>
</evidence>
<dbReference type="EMBL" id="WBOS01000002">
    <property type="protein sequence ID" value="KAB2337243.1"/>
    <property type="molecule type" value="Genomic_DNA"/>
</dbReference>
<reference evidence="1 2" key="1">
    <citation type="journal article" date="2016" name="Antonie Van Leeuwenhoek">
        <title>Bacillus depressus sp. nov., isolated from soil of a sunflower field.</title>
        <authorList>
            <person name="Wei X."/>
            <person name="Xin D."/>
            <person name="Xin Y."/>
            <person name="Zhang H."/>
            <person name="Wang T."/>
            <person name="Zhang J."/>
        </authorList>
    </citation>
    <scope>NUCLEOTIDE SEQUENCE [LARGE SCALE GENOMIC DNA]</scope>
    <source>
        <strain evidence="1 2">BZ1</strain>
    </source>
</reference>
<accession>A0A6L3V9M8</accession>
<sequence>MGYIAPVNQYQYRHYAERERLNKYDPYRFVPIKRINSTINPPENEHILQTIPPHSNKKSAPKVQLMPMSHIDRVYGEITGIGQNYSSYA</sequence>
<protein>
    <submittedName>
        <fullName evidence="1">Uncharacterized protein</fullName>
    </submittedName>
</protein>
<proteinExistence type="predicted"/>
<comment type="caution">
    <text evidence="1">The sequence shown here is derived from an EMBL/GenBank/DDBJ whole genome shotgun (WGS) entry which is preliminary data.</text>
</comment>
<evidence type="ECO:0000313" key="1">
    <source>
        <dbReference type="EMBL" id="KAB2337243.1"/>
    </source>
</evidence>
<dbReference type="AlphaFoldDB" id="A0A6L3V9M8"/>
<dbReference type="OrthoDB" id="2706316at2"/>
<organism evidence="1 2">
    <name type="scientific">Cytobacillus depressus</name>
    <dbReference type="NCBI Taxonomy" id="1602942"/>
    <lineage>
        <taxon>Bacteria</taxon>
        <taxon>Bacillati</taxon>
        <taxon>Bacillota</taxon>
        <taxon>Bacilli</taxon>
        <taxon>Bacillales</taxon>
        <taxon>Bacillaceae</taxon>
        <taxon>Cytobacillus</taxon>
    </lineage>
</organism>
<dbReference type="RefSeq" id="WP_151533933.1">
    <property type="nucleotide sequence ID" value="NZ_WBOS01000002.1"/>
</dbReference>
<name>A0A6L3V9M8_9BACI</name>
<dbReference type="Proteomes" id="UP000481030">
    <property type="component" value="Unassembled WGS sequence"/>
</dbReference>
<gene>
    <name evidence="1" type="ORF">F7731_06385</name>
</gene>